<keyword evidence="3" id="KW-1185">Reference proteome</keyword>
<evidence type="ECO:0000313" key="3">
    <source>
        <dbReference type="Proteomes" id="UP000830434"/>
    </source>
</evidence>
<evidence type="ECO:0000313" key="2">
    <source>
        <dbReference type="EMBL" id="UPV99970.1"/>
    </source>
</evidence>
<dbReference type="EMBL" id="CP096658">
    <property type="protein sequence ID" value="UPV99970.1"/>
    <property type="molecule type" value="Genomic_DNA"/>
</dbReference>
<name>A0A8U0IH15_9EURY</name>
<dbReference type="KEGG" id="haxz:M0R88_15815"/>
<keyword evidence="2" id="KW-0378">Hydrolase</keyword>
<reference evidence="2" key="1">
    <citation type="submission" date="2022-04" db="EMBL/GenBank/DDBJ databases">
        <title>Diverse halophilic archaea isolated from saline environments.</title>
        <authorList>
            <person name="Cui H.-L."/>
        </authorList>
    </citation>
    <scope>NUCLEOTIDE SEQUENCE</scope>
    <source>
        <strain evidence="2">XZYJT40</strain>
    </source>
</reference>
<dbReference type="Pfam" id="PF13391">
    <property type="entry name" value="HNH_2"/>
    <property type="match status" value="1"/>
</dbReference>
<dbReference type="GO" id="GO:0004519">
    <property type="term" value="F:endonuclease activity"/>
    <property type="evidence" value="ECO:0007669"/>
    <property type="project" value="UniProtKB-KW"/>
</dbReference>
<proteinExistence type="predicted"/>
<accession>A0A8U0IH15</accession>
<dbReference type="AlphaFoldDB" id="A0A8U0IH15"/>
<dbReference type="InterPro" id="IPR003615">
    <property type="entry name" value="HNH_nuc"/>
</dbReference>
<sequence length="91" mass="10523">MAHVLSWSDYPEHRADLSNVLALSKTHHAAFDRELFTIDQDYRLCVNPSFETQSDVLQRTIIDREGERISIPDDSLKPQYVAQHNAALEWV</sequence>
<organism evidence="2 3">
    <name type="scientific">Halorussus gelatinilyticus</name>
    <dbReference type="NCBI Taxonomy" id="2937524"/>
    <lineage>
        <taxon>Archaea</taxon>
        <taxon>Methanobacteriati</taxon>
        <taxon>Methanobacteriota</taxon>
        <taxon>Stenosarchaea group</taxon>
        <taxon>Halobacteria</taxon>
        <taxon>Halobacteriales</taxon>
        <taxon>Haladaptataceae</taxon>
        <taxon>Halorussus</taxon>
    </lineage>
</organism>
<dbReference type="Proteomes" id="UP000830434">
    <property type="component" value="Chromosome"/>
</dbReference>
<keyword evidence="2" id="KW-0255">Endonuclease</keyword>
<evidence type="ECO:0000259" key="1">
    <source>
        <dbReference type="Pfam" id="PF13391"/>
    </source>
</evidence>
<keyword evidence="2" id="KW-0540">Nuclease</keyword>
<protein>
    <submittedName>
        <fullName evidence="2">HNH endonuclease</fullName>
    </submittedName>
</protein>
<gene>
    <name evidence="2" type="ORF">M0R88_15815</name>
</gene>
<feature type="domain" description="HNH nuclease" evidence="1">
    <location>
        <begin position="2"/>
        <end position="39"/>
    </location>
</feature>